<dbReference type="PANTHER" id="PTHR38043">
    <property type="entry name" value="PROTEIN HEMX"/>
    <property type="match status" value="1"/>
</dbReference>
<organism evidence="3 4">
    <name type="scientific">Aequoribacter fuscus</name>
    <dbReference type="NCBI Taxonomy" id="2518989"/>
    <lineage>
        <taxon>Bacteria</taxon>
        <taxon>Pseudomonadati</taxon>
        <taxon>Pseudomonadota</taxon>
        <taxon>Gammaproteobacteria</taxon>
        <taxon>Cellvibrionales</taxon>
        <taxon>Halieaceae</taxon>
        <taxon>Aequoribacter</taxon>
    </lineage>
</organism>
<dbReference type="OrthoDB" id="5739852at2"/>
<dbReference type="eggNOG" id="COG2959">
    <property type="taxonomic scope" value="Bacteria"/>
</dbReference>
<evidence type="ECO:0000256" key="1">
    <source>
        <dbReference type="SAM" id="MobiDB-lite"/>
    </source>
</evidence>
<feature type="compositionally biased region" description="Low complexity" evidence="1">
    <location>
        <begin position="76"/>
        <end position="89"/>
    </location>
</feature>
<keyword evidence="2" id="KW-0472">Membrane</keyword>
<sequence length="447" mass="48248">MSDPDKPKDESAPVIAVSADGKASLPEVSVSDDLEHNGSDTDAAVNPAESASGDEAGQSENSQSSGVTTATKVSDASTQSGQGASAAGAINSPTVPKAKAPWSGRLALLLVIILCAGLGFGFWRYAPVVLEREARLQNQVNALQDQFNRLPDPAAERDLWQSAFAQTEQRVNQTQSLVERERSALAQEVDAMREAYTAQREVLRQFDAADQRIWRLAEARYLLRLANQRLTLGGDITVALGLLNAVDDSLKALDDPRLGLVRMALAQDREALMLVAPVDIDGVYFQIAAISERLAEAALTPTIGRQGAQTPDPQASTDSALGAWQSFTAKLKAYFSVQRVEQDQTWMSPAQSAMVRQSIRLLLAQAQVALLARDQTLYLGALKQVEQWLLDYSITDAASMAYLQQRTAELQTVRLVADLPTLDRSLEALARYMGLPADAAQADKGAQ</sequence>
<accession>F3L5T3</accession>
<protein>
    <recommendedName>
        <fullName evidence="5">Uroporphyrin-3 C-methyltransferase</fullName>
    </recommendedName>
</protein>
<evidence type="ECO:0000313" key="4">
    <source>
        <dbReference type="Proteomes" id="UP000005615"/>
    </source>
</evidence>
<dbReference type="Pfam" id="PF04375">
    <property type="entry name" value="HemX"/>
    <property type="match status" value="1"/>
</dbReference>
<evidence type="ECO:0008006" key="5">
    <source>
        <dbReference type="Google" id="ProtNLM"/>
    </source>
</evidence>
<reference evidence="3 4" key="1">
    <citation type="journal article" date="2011" name="J. Bacteriol.">
        <title>Genome sequence of strain IMCC3088, a proteorhodopsin-containing marine bacterium belonging to the OM60/NOR5 clade.</title>
        <authorList>
            <person name="Jang Y."/>
            <person name="Oh H.M."/>
            <person name="Kang I."/>
            <person name="Lee K."/>
            <person name="Yang S.J."/>
            <person name="Cho J.C."/>
        </authorList>
    </citation>
    <scope>NUCLEOTIDE SEQUENCE [LARGE SCALE GENOMIC DNA]</scope>
    <source>
        <strain evidence="3 4">IMCC3088</strain>
    </source>
</reference>
<feature type="transmembrane region" description="Helical" evidence="2">
    <location>
        <begin position="106"/>
        <end position="126"/>
    </location>
</feature>
<dbReference type="AlphaFoldDB" id="F3L5T3"/>
<comment type="caution">
    <text evidence="3">The sequence shown here is derived from an EMBL/GenBank/DDBJ whole genome shotgun (WGS) entry which is preliminary data.</text>
</comment>
<gene>
    <name evidence="3" type="ORF">IMCC3088_386</name>
</gene>
<dbReference type="Proteomes" id="UP000005615">
    <property type="component" value="Unassembled WGS sequence"/>
</dbReference>
<feature type="region of interest" description="Disordered" evidence="1">
    <location>
        <begin position="1"/>
        <end position="96"/>
    </location>
</feature>
<proteinExistence type="predicted"/>
<dbReference type="EMBL" id="AEIG01000128">
    <property type="protein sequence ID" value="EGG28312.1"/>
    <property type="molecule type" value="Genomic_DNA"/>
</dbReference>
<keyword evidence="2" id="KW-1133">Transmembrane helix</keyword>
<dbReference type="RefSeq" id="WP_009577227.1">
    <property type="nucleotide sequence ID" value="NZ_AEIG01000128.1"/>
</dbReference>
<dbReference type="PANTHER" id="PTHR38043:SF1">
    <property type="entry name" value="PROTEIN HEMX"/>
    <property type="match status" value="1"/>
</dbReference>
<feature type="compositionally biased region" description="Polar residues" evidence="1">
    <location>
        <begin position="58"/>
        <end position="75"/>
    </location>
</feature>
<evidence type="ECO:0000313" key="3">
    <source>
        <dbReference type="EMBL" id="EGG28312.1"/>
    </source>
</evidence>
<dbReference type="InterPro" id="IPR007470">
    <property type="entry name" value="HemX"/>
</dbReference>
<evidence type="ECO:0000256" key="2">
    <source>
        <dbReference type="SAM" id="Phobius"/>
    </source>
</evidence>
<feature type="compositionally biased region" description="Basic and acidic residues" evidence="1">
    <location>
        <begin position="1"/>
        <end position="11"/>
    </location>
</feature>
<name>F3L5T3_9GAMM</name>
<keyword evidence="2" id="KW-0812">Transmembrane</keyword>
<dbReference type="STRING" id="2518989.IMCC3088_386"/>
<keyword evidence="4" id="KW-1185">Reference proteome</keyword>